<evidence type="ECO:0000256" key="1">
    <source>
        <dbReference type="SAM" id="Phobius"/>
    </source>
</evidence>
<dbReference type="AlphaFoldDB" id="A0A2P2GS51"/>
<name>A0A2P2GS51_STREW</name>
<dbReference type="RefSeq" id="WP_046906849.1">
    <property type="nucleotide sequence ID" value="NZ_BAAAXG010000026.1"/>
</dbReference>
<dbReference type="Proteomes" id="UP000265325">
    <property type="component" value="Unassembled WGS sequence"/>
</dbReference>
<proteinExistence type="predicted"/>
<comment type="caution">
    <text evidence="2">The sequence shown here is derived from an EMBL/GenBank/DDBJ whole genome shotgun (WGS) entry which is preliminary data.</text>
</comment>
<feature type="transmembrane region" description="Helical" evidence="1">
    <location>
        <begin position="119"/>
        <end position="140"/>
    </location>
</feature>
<keyword evidence="3" id="KW-1185">Reference proteome</keyword>
<keyword evidence="1" id="KW-0472">Membrane</keyword>
<evidence type="ECO:0000313" key="2">
    <source>
        <dbReference type="EMBL" id="KKZ74317.1"/>
    </source>
</evidence>
<organism evidence="2 3">
    <name type="scientific">Streptomyces showdoensis</name>
    <dbReference type="NCBI Taxonomy" id="68268"/>
    <lineage>
        <taxon>Bacteria</taxon>
        <taxon>Bacillati</taxon>
        <taxon>Actinomycetota</taxon>
        <taxon>Actinomycetes</taxon>
        <taxon>Kitasatosporales</taxon>
        <taxon>Streptomycetaceae</taxon>
        <taxon>Streptomyces</taxon>
    </lineage>
</organism>
<accession>A0A2P2GS51</accession>
<gene>
    <name evidence="2" type="ORF">VO63_07665</name>
</gene>
<keyword evidence="1" id="KW-0812">Transmembrane</keyword>
<reference evidence="2 3" key="1">
    <citation type="submission" date="2015-05" db="EMBL/GenBank/DDBJ databases">
        <title>Draft Genome assembly of Streptomyces showdoensis.</title>
        <authorList>
            <person name="Thapa K.K."/>
            <person name="Metsa-Ketela M."/>
        </authorList>
    </citation>
    <scope>NUCLEOTIDE SEQUENCE [LARGE SCALE GENOMIC DNA]</scope>
    <source>
        <strain evidence="2 3">ATCC 15227</strain>
    </source>
</reference>
<keyword evidence="1" id="KW-1133">Transmembrane helix</keyword>
<sequence length="211" mass="22400">MNEDRHTCPGCGRDDLVQAVPAVYLAGRNAVTSRERDADGDLRTVTRTSTTALADALAPVPPKPSRGLAGLGLLAGLLGLGAFLGRKLAGTAEEAGFPDGGYVGAPDDLAQDTGPDLAFLGWTAALALAVVVLVVVLLLYRGAVHARRTAGRHQAEELWSQGWYCHRCGTVHFLDVPGEDRAPLTLQRFRERVWERGGYGALAARHPVSGR</sequence>
<evidence type="ECO:0000313" key="3">
    <source>
        <dbReference type="Proteomes" id="UP000265325"/>
    </source>
</evidence>
<dbReference type="EMBL" id="LAQS01000009">
    <property type="protein sequence ID" value="KKZ74317.1"/>
    <property type="molecule type" value="Genomic_DNA"/>
</dbReference>
<protein>
    <submittedName>
        <fullName evidence="2">Uncharacterized protein</fullName>
    </submittedName>
</protein>
<feature type="transmembrane region" description="Helical" evidence="1">
    <location>
        <begin position="67"/>
        <end position="85"/>
    </location>
</feature>
<dbReference type="OrthoDB" id="4546454at2"/>